<dbReference type="GO" id="GO:0005770">
    <property type="term" value="C:late endosome"/>
    <property type="evidence" value="ECO:0007669"/>
    <property type="project" value="TreeGrafter"/>
</dbReference>
<evidence type="ECO:0000256" key="1">
    <source>
        <dbReference type="SAM" id="Phobius"/>
    </source>
</evidence>
<dbReference type="GO" id="GO:0005829">
    <property type="term" value="C:cytosol"/>
    <property type="evidence" value="ECO:0007669"/>
    <property type="project" value="GOC"/>
</dbReference>
<evidence type="ECO:0000313" key="2">
    <source>
        <dbReference type="EMBL" id="CAI8032583.1"/>
    </source>
</evidence>
<accession>A0AA35SNW9</accession>
<reference evidence="2" key="1">
    <citation type="submission" date="2023-03" db="EMBL/GenBank/DDBJ databases">
        <authorList>
            <person name="Steffen K."/>
            <person name="Cardenas P."/>
        </authorList>
    </citation>
    <scope>NUCLEOTIDE SEQUENCE</scope>
</reference>
<dbReference type="GO" id="GO:0042147">
    <property type="term" value="P:retrograde transport, endosome to Golgi"/>
    <property type="evidence" value="ECO:0007669"/>
    <property type="project" value="InterPro"/>
</dbReference>
<gene>
    <name evidence="2" type="ORF">GBAR_LOCUS18418</name>
</gene>
<dbReference type="GO" id="GO:0030906">
    <property type="term" value="C:retromer, cargo-selective complex"/>
    <property type="evidence" value="ECO:0007669"/>
    <property type="project" value="InterPro"/>
</dbReference>
<keyword evidence="1" id="KW-1133">Transmembrane helix</keyword>
<keyword evidence="3" id="KW-1185">Reference proteome</keyword>
<dbReference type="GO" id="GO:0006886">
    <property type="term" value="P:intracellular protein transport"/>
    <property type="evidence" value="ECO:0007669"/>
    <property type="project" value="TreeGrafter"/>
</dbReference>
<feature type="transmembrane region" description="Helical" evidence="1">
    <location>
        <begin position="23"/>
        <end position="41"/>
    </location>
</feature>
<keyword evidence="1" id="KW-0812">Transmembrane</keyword>
<protein>
    <submittedName>
        <fullName evidence="2">Vacuolar protein sorting-associated protein 35</fullName>
    </submittedName>
</protein>
<proteinExistence type="predicted"/>
<dbReference type="InterPro" id="IPR005378">
    <property type="entry name" value="Vps35"/>
</dbReference>
<dbReference type="PANTHER" id="PTHR11099:SF0">
    <property type="entry name" value="VACUOLAR PROTEIN SORTING-ASSOCIATED PROTEIN 35"/>
    <property type="match status" value="1"/>
</dbReference>
<comment type="caution">
    <text evidence="2">The sequence shown here is derived from an EMBL/GenBank/DDBJ whole genome shotgun (WGS) entry which is preliminary data.</text>
</comment>
<organism evidence="2 3">
    <name type="scientific">Geodia barretti</name>
    <name type="common">Barrett's horny sponge</name>
    <dbReference type="NCBI Taxonomy" id="519541"/>
    <lineage>
        <taxon>Eukaryota</taxon>
        <taxon>Metazoa</taxon>
        <taxon>Porifera</taxon>
        <taxon>Demospongiae</taxon>
        <taxon>Heteroscleromorpha</taxon>
        <taxon>Tetractinellida</taxon>
        <taxon>Astrophorina</taxon>
        <taxon>Geodiidae</taxon>
        <taxon>Geodia</taxon>
    </lineage>
</organism>
<name>A0AA35SNW9_GEOBA</name>
<dbReference type="Proteomes" id="UP001174909">
    <property type="component" value="Unassembled WGS sequence"/>
</dbReference>
<evidence type="ECO:0000313" key="3">
    <source>
        <dbReference type="Proteomes" id="UP001174909"/>
    </source>
</evidence>
<dbReference type="EMBL" id="CASHTH010002610">
    <property type="protein sequence ID" value="CAI8032583.1"/>
    <property type="molecule type" value="Genomic_DNA"/>
</dbReference>
<dbReference type="AlphaFoldDB" id="A0AA35SNW9"/>
<dbReference type="PANTHER" id="PTHR11099">
    <property type="entry name" value="VACUOLAR SORTING PROTEIN 35"/>
    <property type="match status" value="1"/>
</dbReference>
<dbReference type="Pfam" id="PF03635">
    <property type="entry name" value="Vps35"/>
    <property type="match status" value="1"/>
</dbReference>
<keyword evidence="1" id="KW-0472">Membrane</keyword>
<sequence>MYKVSTLVPSISPILSRLSHLTLYWSVWCILLLLSFSYHTIIMKGRAAMPLEDVVALYASLVNLALKCYPNRLDYVDTALLCTVEVFTKREATPVDSSSVTSRELIRLQNVPVKTYESTLDILKLDNFPKALELHDYQGRKSLAVSVVGTVVNKSISIPTADEADALFKLLSPLVKDQADQPAEPPDPDDFEEEQMMMACLVDLFRAPEPDQQYMVHTEYVPTSS</sequence>